<sequence length="149" mass="16999">MDGCVCFILFTSSSYFICLFYMCVRFSELRLMALTLADGVEKEARRIIASENAFDALALNPVDAKGEVVLRRYEEKVAPLRRLVRNRMAMEAKARLDHAKIVLLDDALRAKELLRFNGQQRSTVREREELKALEARTKMLEARAAALSV</sequence>
<gene>
    <name evidence="2" type="ORF">TRSC58_01241</name>
</gene>
<feature type="transmembrane region" description="Helical" evidence="1">
    <location>
        <begin position="6"/>
        <end position="24"/>
    </location>
</feature>
<dbReference type="EMBL" id="AUPL01001241">
    <property type="protein sequence ID" value="ESL11018.1"/>
    <property type="molecule type" value="Genomic_DNA"/>
</dbReference>
<keyword evidence="1" id="KW-0812">Transmembrane</keyword>
<accession>A0A061J6H8</accession>
<dbReference type="OrthoDB" id="270164at2759"/>
<keyword evidence="1" id="KW-0472">Membrane</keyword>
<evidence type="ECO:0000313" key="2">
    <source>
        <dbReference type="EMBL" id="ESL11018.1"/>
    </source>
</evidence>
<keyword evidence="3" id="KW-1185">Reference proteome</keyword>
<protein>
    <submittedName>
        <fullName evidence="2">Uncharacterized protein</fullName>
    </submittedName>
</protein>
<comment type="caution">
    <text evidence="2">The sequence shown here is derived from an EMBL/GenBank/DDBJ whole genome shotgun (WGS) entry which is preliminary data.</text>
</comment>
<name>A0A061J6H8_TRYRA</name>
<dbReference type="AlphaFoldDB" id="A0A061J6H8"/>
<keyword evidence="1" id="KW-1133">Transmembrane helix</keyword>
<evidence type="ECO:0000256" key="1">
    <source>
        <dbReference type="SAM" id="Phobius"/>
    </source>
</evidence>
<proteinExistence type="predicted"/>
<dbReference type="VEuPathDB" id="TriTrypDB:TRSC58_01241"/>
<reference evidence="2 3" key="1">
    <citation type="submission" date="2013-07" db="EMBL/GenBank/DDBJ databases">
        <authorList>
            <person name="Stoco P.H."/>
            <person name="Wagner G."/>
            <person name="Gerber A."/>
            <person name="Zaha A."/>
            <person name="Thompson C."/>
            <person name="Bartholomeu D.C."/>
            <person name="Luckemeyer D.D."/>
            <person name="Bahia D."/>
            <person name="Loreto E."/>
            <person name="Prestes E.B."/>
            <person name="Lima F.M."/>
            <person name="Rodrigues-Luiz G."/>
            <person name="Vallejo G.A."/>
            <person name="Filho J.F."/>
            <person name="Monteiro K.M."/>
            <person name="Tyler K.M."/>
            <person name="de Almeida L.G."/>
            <person name="Ortiz M.F."/>
            <person name="Siervo M.A."/>
            <person name="de Moraes M.H."/>
            <person name="Cunha O.L."/>
            <person name="Mendonca-Neto R."/>
            <person name="Silva R."/>
            <person name="Teixeira S.M."/>
            <person name="Murta S.M."/>
            <person name="Sincero T.C."/>
            <person name="Mendes T.A."/>
            <person name="Urmenyi T.P."/>
            <person name="Silva V.G."/>
            <person name="da Rocha W.D."/>
            <person name="Andersson B."/>
            <person name="Romanha A.J."/>
            <person name="Steindel M."/>
            <person name="de Vasconcelos A.T."/>
            <person name="Grisard E.C."/>
        </authorList>
    </citation>
    <scope>NUCLEOTIDE SEQUENCE [LARGE SCALE GENOMIC DNA]</scope>
    <source>
        <strain evidence="2 3">SC58</strain>
    </source>
</reference>
<organism evidence="2 3">
    <name type="scientific">Trypanosoma rangeli SC58</name>
    <dbReference type="NCBI Taxonomy" id="429131"/>
    <lineage>
        <taxon>Eukaryota</taxon>
        <taxon>Discoba</taxon>
        <taxon>Euglenozoa</taxon>
        <taxon>Kinetoplastea</taxon>
        <taxon>Metakinetoplastina</taxon>
        <taxon>Trypanosomatida</taxon>
        <taxon>Trypanosomatidae</taxon>
        <taxon>Trypanosoma</taxon>
        <taxon>Herpetosoma</taxon>
    </lineage>
</organism>
<evidence type="ECO:0000313" key="3">
    <source>
        <dbReference type="Proteomes" id="UP000031737"/>
    </source>
</evidence>
<dbReference type="Proteomes" id="UP000031737">
    <property type="component" value="Unassembled WGS sequence"/>
</dbReference>